<organism evidence="3 4">
    <name type="scientific">Bacillus manliponensis</name>
    <dbReference type="NCBI Taxonomy" id="574376"/>
    <lineage>
        <taxon>Bacteria</taxon>
        <taxon>Bacillati</taxon>
        <taxon>Bacillota</taxon>
        <taxon>Bacilli</taxon>
        <taxon>Bacillales</taxon>
        <taxon>Bacillaceae</taxon>
        <taxon>Bacillus</taxon>
        <taxon>Bacillus cereus group</taxon>
    </lineage>
</organism>
<dbReference type="PANTHER" id="PTHR37813">
    <property type="entry name" value="FELS-2 PROPHAGE PROTEIN"/>
    <property type="match status" value="1"/>
</dbReference>
<dbReference type="NCBIfam" id="TIGR01760">
    <property type="entry name" value="tape_meas_TP901"/>
    <property type="match status" value="1"/>
</dbReference>
<evidence type="ECO:0000313" key="4">
    <source>
        <dbReference type="Proteomes" id="UP000027822"/>
    </source>
</evidence>
<feature type="non-terminal residue" evidence="3">
    <location>
        <position position="191"/>
    </location>
</feature>
<keyword evidence="1" id="KW-1188">Viral release from host cell</keyword>
<dbReference type="RefSeq" id="WP_034644442.1">
    <property type="nucleotide sequence ID" value="NZ_JOTN01000080.1"/>
</dbReference>
<dbReference type="Proteomes" id="UP000027822">
    <property type="component" value="Unassembled WGS sequence"/>
</dbReference>
<dbReference type="OrthoDB" id="2137849at2"/>
<feature type="coiled-coil region" evidence="2">
    <location>
        <begin position="7"/>
        <end position="83"/>
    </location>
</feature>
<evidence type="ECO:0000256" key="1">
    <source>
        <dbReference type="ARBA" id="ARBA00022612"/>
    </source>
</evidence>
<accession>A0A073JRU2</accession>
<name>A0A073JRU2_9BACI</name>
<comment type="caution">
    <text evidence="3">The sequence shown here is derived from an EMBL/GenBank/DDBJ whole genome shotgun (WGS) entry which is preliminary data.</text>
</comment>
<dbReference type="eggNOG" id="COG5283">
    <property type="taxonomic scope" value="Bacteria"/>
</dbReference>
<dbReference type="AlphaFoldDB" id="A0A073JRU2"/>
<dbReference type="EMBL" id="JOTN01000080">
    <property type="protein sequence ID" value="KEK17040.1"/>
    <property type="molecule type" value="Genomic_DNA"/>
</dbReference>
<dbReference type="PANTHER" id="PTHR37813:SF1">
    <property type="entry name" value="FELS-2 PROPHAGE PROTEIN"/>
    <property type="match status" value="1"/>
</dbReference>
<dbReference type="Gene3D" id="1.20.1480.30">
    <property type="entry name" value="Designed four-helix bundle protein"/>
    <property type="match status" value="1"/>
</dbReference>
<keyword evidence="2" id="KW-0175">Coiled coil</keyword>
<gene>
    <name evidence="3" type="ORF">BAMA_23685</name>
</gene>
<feature type="non-terminal residue" evidence="3">
    <location>
        <position position="1"/>
    </location>
</feature>
<reference evidence="3 4" key="1">
    <citation type="submission" date="2014-06" db="EMBL/GenBank/DDBJ databases">
        <title>Draft genome sequence of Bacillus manliponensis JCM 15802 (MCCC 1A00708).</title>
        <authorList>
            <person name="Lai Q."/>
            <person name="Liu Y."/>
            <person name="Shao Z."/>
        </authorList>
    </citation>
    <scope>NUCLEOTIDE SEQUENCE [LARGE SCALE GENOMIC DNA]</scope>
    <source>
        <strain evidence="3 4">JCM 15802</strain>
    </source>
</reference>
<keyword evidence="4" id="KW-1185">Reference proteome</keyword>
<dbReference type="InterPro" id="IPR010090">
    <property type="entry name" value="Phage_tape_meas"/>
</dbReference>
<proteinExistence type="predicted"/>
<protein>
    <recommendedName>
        <fullName evidence="5">Phage tail tape measure protein</fullName>
    </recommendedName>
</protein>
<evidence type="ECO:0000256" key="2">
    <source>
        <dbReference type="SAM" id="Coils"/>
    </source>
</evidence>
<evidence type="ECO:0008006" key="5">
    <source>
        <dbReference type="Google" id="ProtNLM"/>
    </source>
</evidence>
<dbReference type="STRING" id="574376.BAMA_23685"/>
<evidence type="ECO:0000313" key="3">
    <source>
        <dbReference type="EMBL" id="KEK17040.1"/>
    </source>
</evidence>
<sequence>RQATLHGEALTQKLEVQQQVVNRLENEYKRLVQTKGQTSKEAKQLAIKIDEAKASMNGLQNEITQTEQKLKKLDNELQQQSTAWGRFSSNMDSAGNKMQHIGGSVAIGAGVGFGVMTYAMYNATQTGMEFGSQISRVGAISSATGDQVKQLKDQALDLGASTSKSATEIAKGQENLAALGFTVEQILGAMP</sequence>